<dbReference type="InterPro" id="IPR034466">
    <property type="entry name" value="Methyltransferase_Class_B"/>
</dbReference>
<evidence type="ECO:0000256" key="1">
    <source>
        <dbReference type="ARBA" id="ARBA00001966"/>
    </source>
</evidence>
<dbReference type="InterPro" id="IPR006158">
    <property type="entry name" value="Cobalamin-bd"/>
</dbReference>
<proteinExistence type="predicted"/>
<dbReference type="Pfam" id="PF02310">
    <property type="entry name" value="B12-binding"/>
    <property type="match status" value="1"/>
</dbReference>
<dbReference type="InterPro" id="IPR058240">
    <property type="entry name" value="rSAM_sf"/>
</dbReference>
<dbReference type="EMBL" id="MHTB01000046">
    <property type="protein sequence ID" value="OHA54504.1"/>
    <property type="molecule type" value="Genomic_DNA"/>
</dbReference>
<dbReference type="PANTHER" id="PTHR43409:SF3">
    <property type="entry name" value="HYPOTHETICAL METHYLTRANSFERASE"/>
    <property type="match status" value="1"/>
</dbReference>
<evidence type="ECO:0000259" key="6">
    <source>
        <dbReference type="PROSITE" id="PS51918"/>
    </source>
</evidence>
<keyword evidence="3" id="KW-0479">Metal-binding</keyword>
<name>A0A1G2Q1R6_9BACT</name>
<dbReference type="SUPFAM" id="SSF102114">
    <property type="entry name" value="Radical SAM enzymes"/>
    <property type="match status" value="1"/>
</dbReference>
<protein>
    <submittedName>
        <fullName evidence="7">B12-binding domain-containing radical SAM protein</fullName>
    </submittedName>
</protein>
<organism evidence="7 8">
    <name type="scientific">Candidatus Veblenbacteria bacterium RIFOXYA2_FULL_43_9</name>
    <dbReference type="NCBI Taxonomy" id="1802425"/>
    <lineage>
        <taxon>Bacteria</taxon>
        <taxon>Candidatus Vebleniibacteriota</taxon>
    </lineage>
</organism>
<dbReference type="GO" id="GO:0003824">
    <property type="term" value="F:catalytic activity"/>
    <property type="evidence" value="ECO:0007669"/>
    <property type="project" value="InterPro"/>
</dbReference>
<reference evidence="7 8" key="1">
    <citation type="journal article" date="2016" name="Nat. Commun.">
        <title>Thousands of microbial genomes shed light on interconnected biogeochemical processes in an aquifer system.</title>
        <authorList>
            <person name="Anantharaman K."/>
            <person name="Brown C.T."/>
            <person name="Hug L.A."/>
            <person name="Sharon I."/>
            <person name="Castelle C.J."/>
            <person name="Probst A.J."/>
            <person name="Thomas B.C."/>
            <person name="Singh A."/>
            <person name="Wilkins M.J."/>
            <person name="Karaoz U."/>
            <person name="Brodie E.L."/>
            <person name="Williams K.H."/>
            <person name="Hubbard S.S."/>
            <person name="Banfield J.F."/>
        </authorList>
    </citation>
    <scope>NUCLEOTIDE SEQUENCE [LARGE SCALE GENOMIC DNA]</scope>
</reference>
<keyword evidence="4" id="KW-0408">Iron</keyword>
<comment type="caution">
    <text evidence="7">The sequence shown here is derived from an EMBL/GenBank/DDBJ whole genome shotgun (WGS) entry which is preliminary data.</text>
</comment>
<evidence type="ECO:0000313" key="7">
    <source>
        <dbReference type="EMBL" id="OHA54504.1"/>
    </source>
</evidence>
<dbReference type="Gene3D" id="3.80.30.20">
    <property type="entry name" value="tm_1862 like domain"/>
    <property type="match status" value="1"/>
</dbReference>
<gene>
    <name evidence="7" type="ORF">A2226_01690</name>
</gene>
<dbReference type="Pfam" id="PF04055">
    <property type="entry name" value="Radical_SAM"/>
    <property type="match status" value="1"/>
</dbReference>
<evidence type="ECO:0000256" key="5">
    <source>
        <dbReference type="ARBA" id="ARBA00023014"/>
    </source>
</evidence>
<dbReference type="PANTHER" id="PTHR43409">
    <property type="entry name" value="ANAEROBIC MAGNESIUM-PROTOPORPHYRIN IX MONOMETHYL ESTER CYCLASE-RELATED"/>
    <property type="match status" value="1"/>
</dbReference>
<dbReference type="GO" id="GO:0051536">
    <property type="term" value="F:iron-sulfur cluster binding"/>
    <property type="evidence" value="ECO:0007669"/>
    <property type="project" value="UniProtKB-KW"/>
</dbReference>
<evidence type="ECO:0000313" key="8">
    <source>
        <dbReference type="Proteomes" id="UP000178936"/>
    </source>
</evidence>
<dbReference type="InterPro" id="IPR034530">
    <property type="entry name" value="HpnP-like"/>
</dbReference>
<dbReference type="SFLD" id="SFLDG01082">
    <property type="entry name" value="B12-binding_domain_containing"/>
    <property type="match status" value="1"/>
</dbReference>
<dbReference type="PROSITE" id="PS51918">
    <property type="entry name" value="RADICAL_SAM"/>
    <property type="match status" value="1"/>
</dbReference>
<dbReference type="AlphaFoldDB" id="A0A1G2Q1R6"/>
<dbReference type="InterPro" id="IPR025274">
    <property type="entry name" value="DUF4070"/>
</dbReference>
<dbReference type="InterPro" id="IPR006638">
    <property type="entry name" value="Elp3/MiaA/NifB-like_rSAM"/>
</dbReference>
<dbReference type="SFLD" id="SFLDG01123">
    <property type="entry name" value="methyltransferase_(Class_B)"/>
    <property type="match status" value="1"/>
</dbReference>
<sequence>MNILMVYPEYPDAFWAFKTALKFIGRKASMPPLGLLTVASMLPKEWDKRIVDLNVRPLTDEQIAWADMVFVSAMLVQSKSAQEVINRSKAAGKKVVAGGPVFTNMAHLFTGVDHYIKGEAEVTLKPFLADLAAGTLKPEYSSTVKPQLNDTPIPMWELINFKDYAFMLLQYSRGCPWDCDFCDITGMFGRVPRVKPVERMIAEFDSLYINGYRHGTIFLVDDNFIGNRLHVKQFLKKFVIWQHQHNYPFQLTTEASVDLADHEDLMLLMQQANFSKVFLGIESVNIESLLGCHKDQNAKRDLVAVVKKVQGYGMQVYGGFIVGLDKDPPSVFDKMINYIQNTGVVNAMVGLLQAVPGTDLWNRLEREGRLLEDSSGNNTSARLNFIPQMDREQLIAGYKRILSTIYSSRNYYQRIWTFIKHYHPTSKSRIKLRELVAVIKSSWHIGIVSNKRWLYWGLLVRTFFTKIKAVPVAIELAIMGLHFEKVVSDVCKEE</sequence>
<dbReference type="GO" id="GO:0046872">
    <property type="term" value="F:metal ion binding"/>
    <property type="evidence" value="ECO:0007669"/>
    <property type="project" value="UniProtKB-KW"/>
</dbReference>
<dbReference type="GO" id="GO:0031419">
    <property type="term" value="F:cobalamin binding"/>
    <property type="evidence" value="ECO:0007669"/>
    <property type="project" value="InterPro"/>
</dbReference>
<dbReference type="Proteomes" id="UP000178936">
    <property type="component" value="Unassembled WGS sequence"/>
</dbReference>
<evidence type="ECO:0000256" key="3">
    <source>
        <dbReference type="ARBA" id="ARBA00022723"/>
    </source>
</evidence>
<accession>A0A1G2Q1R6</accession>
<evidence type="ECO:0000256" key="2">
    <source>
        <dbReference type="ARBA" id="ARBA00022691"/>
    </source>
</evidence>
<dbReference type="Pfam" id="PF13282">
    <property type="entry name" value="DUF4070"/>
    <property type="match status" value="1"/>
</dbReference>
<keyword evidence="5" id="KW-0411">Iron-sulfur</keyword>
<dbReference type="GO" id="GO:0005829">
    <property type="term" value="C:cytosol"/>
    <property type="evidence" value="ECO:0007669"/>
    <property type="project" value="TreeGrafter"/>
</dbReference>
<dbReference type="Gene3D" id="3.40.50.280">
    <property type="entry name" value="Cobalamin-binding domain"/>
    <property type="match status" value="1"/>
</dbReference>
<dbReference type="SMART" id="SM00729">
    <property type="entry name" value="Elp3"/>
    <property type="match status" value="1"/>
</dbReference>
<feature type="domain" description="Radical SAM core" evidence="6">
    <location>
        <begin position="159"/>
        <end position="396"/>
    </location>
</feature>
<dbReference type="InterPro" id="IPR007197">
    <property type="entry name" value="rSAM"/>
</dbReference>
<dbReference type="InterPro" id="IPR023404">
    <property type="entry name" value="rSAM_horseshoe"/>
</dbReference>
<dbReference type="SFLD" id="SFLDS00029">
    <property type="entry name" value="Radical_SAM"/>
    <property type="match status" value="1"/>
</dbReference>
<evidence type="ECO:0000256" key="4">
    <source>
        <dbReference type="ARBA" id="ARBA00023004"/>
    </source>
</evidence>
<keyword evidence="2" id="KW-0949">S-adenosyl-L-methionine</keyword>
<comment type="cofactor">
    <cofactor evidence="1">
        <name>[4Fe-4S] cluster</name>
        <dbReference type="ChEBI" id="CHEBI:49883"/>
    </cofactor>
</comment>
<dbReference type="SFLD" id="SFLDF00303">
    <property type="entry name" value="hopanoid_C2-methyltransferase"/>
    <property type="match status" value="1"/>
</dbReference>
<dbReference type="InterPro" id="IPR051198">
    <property type="entry name" value="BchE-like"/>
</dbReference>